<gene>
    <name evidence="2" type="ORF">GCM10012280_64940</name>
</gene>
<organism evidence="2 3">
    <name type="scientific">Wenjunlia tyrosinilytica</name>
    <dbReference type="NCBI Taxonomy" id="1544741"/>
    <lineage>
        <taxon>Bacteria</taxon>
        <taxon>Bacillati</taxon>
        <taxon>Actinomycetota</taxon>
        <taxon>Actinomycetes</taxon>
        <taxon>Kitasatosporales</taxon>
        <taxon>Streptomycetaceae</taxon>
        <taxon>Wenjunlia</taxon>
    </lineage>
</organism>
<comment type="caution">
    <text evidence="2">The sequence shown here is derived from an EMBL/GenBank/DDBJ whole genome shotgun (WGS) entry which is preliminary data.</text>
</comment>
<keyword evidence="3" id="KW-1185">Reference proteome</keyword>
<protein>
    <submittedName>
        <fullName evidence="2">Uncharacterized protein</fullName>
    </submittedName>
</protein>
<evidence type="ECO:0000313" key="3">
    <source>
        <dbReference type="Proteomes" id="UP000641932"/>
    </source>
</evidence>
<dbReference type="AlphaFoldDB" id="A0A918E138"/>
<evidence type="ECO:0000256" key="1">
    <source>
        <dbReference type="SAM" id="MobiDB-lite"/>
    </source>
</evidence>
<reference evidence="2" key="1">
    <citation type="journal article" date="2014" name="Int. J. Syst. Evol. Microbiol.">
        <title>Complete genome sequence of Corynebacterium casei LMG S-19264T (=DSM 44701T), isolated from a smear-ripened cheese.</title>
        <authorList>
            <consortium name="US DOE Joint Genome Institute (JGI-PGF)"/>
            <person name="Walter F."/>
            <person name="Albersmeier A."/>
            <person name="Kalinowski J."/>
            <person name="Ruckert C."/>
        </authorList>
    </citation>
    <scope>NUCLEOTIDE SEQUENCE</scope>
    <source>
        <strain evidence="2">CGMCC 4.7201</strain>
    </source>
</reference>
<dbReference type="Proteomes" id="UP000641932">
    <property type="component" value="Unassembled WGS sequence"/>
</dbReference>
<evidence type="ECO:0000313" key="2">
    <source>
        <dbReference type="EMBL" id="GGO99144.1"/>
    </source>
</evidence>
<name>A0A918E138_9ACTN</name>
<proteinExistence type="predicted"/>
<sequence length="77" mass="8507">MPSWSATARVRPSWENATTQAIRGIWREVTKFGIVGALAFVVDNGGYNLRVFGLPGAGGGPMRSAPFRRPWPRPPRR</sequence>
<accession>A0A918E138</accession>
<feature type="region of interest" description="Disordered" evidence="1">
    <location>
        <begin position="56"/>
        <end position="77"/>
    </location>
</feature>
<dbReference type="EMBL" id="BMMS01000042">
    <property type="protein sequence ID" value="GGO99144.1"/>
    <property type="molecule type" value="Genomic_DNA"/>
</dbReference>
<reference evidence="2" key="2">
    <citation type="submission" date="2020-09" db="EMBL/GenBank/DDBJ databases">
        <authorList>
            <person name="Sun Q."/>
            <person name="Zhou Y."/>
        </authorList>
    </citation>
    <scope>NUCLEOTIDE SEQUENCE</scope>
    <source>
        <strain evidence="2">CGMCC 4.7201</strain>
    </source>
</reference>